<name>A0A2B4RL79_STYPI</name>
<dbReference type="PANTHER" id="PTHR35617">
    <property type="entry name" value="PHAGE_INTEGRASE DOMAIN-CONTAINING PROTEIN"/>
    <property type="match status" value="1"/>
</dbReference>
<dbReference type="AlphaFoldDB" id="A0A2B4RL79"/>
<feature type="region of interest" description="Disordered" evidence="1">
    <location>
        <begin position="220"/>
        <end position="293"/>
    </location>
</feature>
<organism evidence="2 3">
    <name type="scientific">Stylophora pistillata</name>
    <name type="common">Smooth cauliflower coral</name>
    <dbReference type="NCBI Taxonomy" id="50429"/>
    <lineage>
        <taxon>Eukaryota</taxon>
        <taxon>Metazoa</taxon>
        <taxon>Cnidaria</taxon>
        <taxon>Anthozoa</taxon>
        <taxon>Hexacorallia</taxon>
        <taxon>Scleractinia</taxon>
        <taxon>Astrocoeniina</taxon>
        <taxon>Pocilloporidae</taxon>
        <taxon>Stylophora</taxon>
    </lineage>
</organism>
<reference evidence="3" key="1">
    <citation type="journal article" date="2017" name="bioRxiv">
        <title>Comparative analysis of the genomes of Stylophora pistillata and Acropora digitifera provides evidence for extensive differences between species of corals.</title>
        <authorList>
            <person name="Voolstra C.R."/>
            <person name="Li Y."/>
            <person name="Liew Y.J."/>
            <person name="Baumgarten S."/>
            <person name="Zoccola D."/>
            <person name="Flot J.-F."/>
            <person name="Tambutte S."/>
            <person name="Allemand D."/>
            <person name="Aranda M."/>
        </authorList>
    </citation>
    <scope>NUCLEOTIDE SEQUENCE [LARGE SCALE GENOMIC DNA]</scope>
</reference>
<evidence type="ECO:0000313" key="3">
    <source>
        <dbReference type="Proteomes" id="UP000225706"/>
    </source>
</evidence>
<dbReference type="OrthoDB" id="5986938at2759"/>
<feature type="compositionally biased region" description="Polar residues" evidence="1">
    <location>
        <begin position="222"/>
        <end position="233"/>
    </location>
</feature>
<evidence type="ECO:0000313" key="2">
    <source>
        <dbReference type="EMBL" id="PFX17563.1"/>
    </source>
</evidence>
<dbReference type="InterPro" id="IPR008160">
    <property type="entry name" value="Collagen"/>
</dbReference>
<comment type="caution">
    <text evidence="2">The sequence shown here is derived from an EMBL/GenBank/DDBJ whole genome shotgun (WGS) entry which is preliminary data.</text>
</comment>
<dbReference type="EMBL" id="LSMT01000465">
    <property type="protein sequence ID" value="PFX17563.1"/>
    <property type="molecule type" value="Genomic_DNA"/>
</dbReference>
<dbReference type="Proteomes" id="UP000225706">
    <property type="component" value="Unassembled WGS sequence"/>
</dbReference>
<dbReference type="PANTHER" id="PTHR35617:SF3">
    <property type="entry name" value="CORE-BINDING (CB) DOMAIN-CONTAINING PROTEIN"/>
    <property type="match status" value="1"/>
</dbReference>
<proteinExistence type="predicted"/>
<accession>A0A2B4RL79</accession>
<dbReference type="Pfam" id="PF01391">
    <property type="entry name" value="Collagen"/>
    <property type="match status" value="1"/>
</dbReference>
<protein>
    <submittedName>
        <fullName evidence="2">Uncharacterized protein</fullName>
    </submittedName>
</protein>
<evidence type="ECO:0000256" key="1">
    <source>
        <dbReference type="SAM" id="MobiDB-lite"/>
    </source>
</evidence>
<gene>
    <name evidence="2" type="ORF">AWC38_SpisGene18106</name>
</gene>
<keyword evidence="3" id="KW-1185">Reference proteome</keyword>
<sequence>MASWRPGTSKQYDFYLRKWSCYCKDNGINRCHPTITQAIEFLVSGLGYSAVNSTRSALSAVIIMDDGSKFGEHPLVCGCLKGIYELRPALPRCSEIWDVNIVLNYFRTMKLAQELSLKDLSLKLTMLVHLTTGQRGQTAHLFDINHIQAFGDMYRITVMDKLKQSKPGNHLEPIELLAFKEDKKVCVVEHLTEYLSRTKPLRKEHSQLLLTYIKPHDPVSRDTVTNTNSSTTLIGPPGFNGTNGDIGPAGPSGPARPPGLPGYNGTQGPAGPSGLPGAQGIRGPSGYNGTHGPPGLGASSCVYKTSASSGMTPHTFARQQVQETEPIVSYRLALYWVQRK</sequence>